<keyword evidence="2" id="KW-1185">Reference proteome</keyword>
<evidence type="ECO:0000313" key="1">
    <source>
        <dbReference type="EMBL" id="MEU8134646.1"/>
    </source>
</evidence>
<gene>
    <name evidence="1" type="ORF">AB0C36_14160</name>
</gene>
<reference evidence="1 2" key="1">
    <citation type="submission" date="2024-06" db="EMBL/GenBank/DDBJ databases">
        <title>The Natural Products Discovery Center: Release of the First 8490 Sequenced Strains for Exploring Actinobacteria Biosynthetic Diversity.</title>
        <authorList>
            <person name="Kalkreuter E."/>
            <person name="Kautsar S.A."/>
            <person name="Yang D."/>
            <person name="Bader C.D."/>
            <person name="Teijaro C.N."/>
            <person name="Fluegel L."/>
            <person name="Davis C.M."/>
            <person name="Simpson J.R."/>
            <person name="Lauterbach L."/>
            <person name="Steele A.D."/>
            <person name="Gui C."/>
            <person name="Meng S."/>
            <person name="Li G."/>
            <person name="Viehrig K."/>
            <person name="Ye F."/>
            <person name="Su P."/>
            <person name="Kiefer A.F."/>
            <person name="Nichols A."/>
            <person name="Cepeda A.J."/>
            <person name="Yan W."/>
            <person name="Fan B."/>
            <person name="Jiang Y."/>
            <person name="Adhikari A."/>
            <person name="Zheng C.-J."/>
            <person name="Schuster L."/>
            <person name="Cowan T.M."/>
            <person name="Smanski M.J."/>
            <person name="Chevrette M.G."/>
            <person name="De Carvalho L.P.S."/>
            <person name="Shen B."/>
        </authorList>
    </citation>
    <scope>NUCLEOTIDE SEQUENCE [LARGE SCALE GENOMIC DNA]</scope>
    <source>
        <strain evidence="1 2">NPDC048946</strain>
    </source>
</reference>
<comment type="caution">
    <text evidence="1">The sequence shown here is derived from an EMBL/GenBank/DDBJ whole genome shotgun (WGS) entry which is preliminary data.</text>
</comment>
<dbReference type="RefSeq" id="WP_358353470.1">
    <property type="nucleotide sequence ID" value="NZ_JBEZFP010000029.1"/>
</dbReference>
<accession>A0ABV3DG32</accession>
<dbReference type="Proteomes" id="UP001551482">
    <property type="component" value="Unassembled WGS sequence"/>
</dbReference>
<dbReference type="EMBL" id="JBEZFP010000029">
    <property type="protein sequence ID" value="MEU8134646.1"/>
    <property type="molecule type" value="Genomic_DNA"/>
</dbReference>
<protein>
    <submittedName>
        <fullName evidence="1">Uncharacterized protein</fullName>
    </submittedName>
</protein>
<sequence>MGNDRRNRRLVVGDTTWRWSVRHRHHDGPDGSCAEVLSLRRDGTSAVLRLVFRAGNGRFVADGWWYSGSVTNGRDLLNLHEPGVVRRFVDMAAADGLFPPDAVRGLEVDAWPLYDRLVADGAQDADSPP</sequence>
<organism evidence="1 2">
    <name type="scientific">Streptodolium elevatio</name>
    <dbReference type="NCBI Taxonomy" id="3157996"/>
    <lineage>
        <taxon>Bacteria</taxon>
        <taxon>Bacillati</taxon>
        <taxon>Actinomycetota</taxon>
        <taxon>Actinomycetes</taxon>
        <taxon>Kitasatosporales</taxon>
        <taxon>Streptomycetaceae</taxon>
        <taxon>Streptodolium</taxon>
    </lineage>
</organism>
<proteinExistence type="predicted"/>
<name>A0ABV3DG32_9ACTN</name>
<evidence type="ECO:0000313" key="2">
    <source>
        <dbReference type="Proteomes" id="UP001551482"/>
    </source>
</evidence>